<keyword evidence="1" id="KW-0548">Nucleotidyltransferase</keyword>
<name>A0ACB9T0W3_HOLOL</name>
<keyword evidence="1" id="KW-0808">Transferase</keyword>
<dbReference type="Proteomes" id="UP001056778">
    <property type="component" value="Chromosome 5"/>
</dbReference>
<dbReference type="EMBL" id="CM043019">
    <property type="protein sequence ID" value="KAI4460412.1"/>
    <property type="molecule type" value="Genomic_DNA"/>
</dbReference>
<proteinExistence type="predicted"/>
<organism evidence="1 2">
    <name type="scientific">Holotrichia oblita</name>
    <name type="common">Chafer beetle</name>
    <dbReference type="NCBI Taxonomy" id="644536"/>
    <lineage>
        <taxon>Eukaryota</taxon>
        <taxon>Metazoa</taxon>
        <taxon>Ecdysozoa</taxon>
        <taxon>Arthropoda</taxon>
        <taxon>Hexapoda</taxon>
        <taxon>Insecta</taxon>
        <taxon>Pterygota</taxon>
        <taxon>Neoptera</taxon>
        <taxon>Endopterygota</taxon>
        <taxon>Coleoptera</taxon>
        <taxon>Polyphaga</taxon>
        <taxon>Scarabaeiformia</taxon>
        <taxon>Scarabaeidae</taxon>
        <taxon>Melolonthinae</taxon>
        <taxon>Holotrichia</taxon>
    </lineage>
</organism>
<keyword evidence="1" id="KW-0695">RNA-directed DNA polymerase</keyword>
<comment type="caution">
    <text evidence="1">The sequence shown here is derived from an EMBL/GenBank/DDBJ whole genome shotgun (WGS) entry which is preliminary data.</text>
</comment>
<sequence>MADIVVIAKMREIMSRILREIIKEGEKVGLKINENKTKLMRVGGKRKEDKSIKMGNFKFDEVDKFRYLGIMISNDGSRDLEIKEKMMAANTACYANKNLLKNKDINKKTKIKIYNILIRPVIMYDNVQEGRGKSKNTNNE</sequence>
<protein>
    <submittedName>
        <fullName evidence="1">Reverse transcriptase (Rna-dependent dna polymerase)</fullName>
    </submittedName>
</protein>
<accession>A0ACB9T0W3</accession>
<evidence type="ECO:0000313" key="2">
    <source>
        <dbReference type="Proteomes" id="UP001056778"/>
    </source>
</evidence>
<evidence type="ECO:0000313" key="1">
    <source>
        <dbReference type="EMBL" id="KAI4460412.1"/>
    </source>
</evidence>
<keyword evidence="2" id="KW-1185">Reference proteome</keyword>
<reference evidence="1" key="1">
    <citation type="submission" date="2022-04" db="EMBL/GenBank/DDBJ databases">
        <title>Chromosome-scale genome assembly of Holotrichia oblita Faldermann.</title>
        <authorList>
            <person name="Rongchong L."/>
        </authorList>
    </citation>
    <scope>NUCLEOTIDE SEQUENCE</scope>
    <source>
        <strain evidence="1">81SQS9</strain>
    </source>
</reference>
<gene>
    <name evidence="1" type="ORF">MML48_5g00002667</name>
</gene>